<evidence type="ECO:0000313" key="2">
    <source>
        <dbReference type="EMBL" id="KAF4470619.1"/>
    </source>
</evidence>
<dbReference type="InterPro" id="IPR045518">
    <property type="entry name" value="2EXR"/>
</dbReference>
<dbReference type="OrthoDB" id="3596450at2759"/>
<comment type="caution">
    <text evidence="2">The sequence shown here is derived from an EMBL/GenBank/DDBJ whole genome shotgun (WGS) entry which is preliminary data.</text>
</comment>
<dbReference type="AlphaFoldDB" id="A0A8H4LNF6"/>
<organism evidence="2 3">
    <name type="scientific">Fusarium albosuccineum</name>
    <dbReference type="NCBI Taxonomy" id="1237068"/>
    <lineage>
        <taxon>Eukaryota</taxon>
        <taxon>Fungi</taxon>
        <taxon>Dikarya</taxon>
        <taxon>Ascomycota</taxon>
        <taxon>Pezizomycotina</taxon>
        <taxon>Sordariomycetes</taxon>
        <taxon>Hypocreomycetidae</taxon>
        <taxon>Hypocreales</taxon>
        <taxon>Nectriaceae</taxon>
        <taxon>Fusarium</taxon>
        <taxon>Fusarium decemcellulare species complex</taxon>
    </lineage>
</organism>
<name>A0A8H4LNF6_9HYPO</name>
<sequence length="327" mass="38424">MAITFHRFGYLPKELRDHIWNLAIRPSYPGVHIYKLDDADDEHKGSVPDAYYRYCLAAPSCKMSAIVDESCETSDHIPSWRDNNISTYLIDARLWTACQESRWIMGRNFKFPQWPKLIGEYDPWPDELNATLTYVPGGNCWGHFFHAARPDRDLFILQHPSLFVKWEKLDEELIFGDLLGERNGKMNLAFEYDSKWGLETEKAKELFEIIYNLVDAAYFLSGSVGKIWLVDYNLRRKHDAPAEEEGMTFYASDRRLTEVECDWEVTSLKYWEYIQEVSGGYKDASSIYFIMELKRAIHQRWYGWANDPPRFDNEWTCEVGLLGWDSL</sequence>
<dbReference type="EMBL" id="JAADYS010000320">
    <property type="protein sequence ID" value="KAF4470619.1"/>
    <property type="molecule type" value="Genomic_DNA"/>
</dbReference>
<evidence type="ECO:0000259" key="1">
    <source>
        <dbReference type="Pfam" id="PF20150"/>
    </source>
</evidence>
<reference evidence="2 3" key="1">
    <citation type="submission" date="2020-01" db="EMBL/GenBank/DDBJ databases">
        <title>Identification and distribution of gene clusters putatively required for synthesis of sphingolipid metabolism inhibitors in phylogenetically diverse species of the filamentous fungus Fusarium.</title>
        <authorList>
            <person name="Kim H.-S."/>
            <person name="Busman M."/>
            <person name="Brown D.W."/>
            <person name="Divon H."/>
            <person name="Uhlig S."/>
            <person name="Proctor R.H."/>
        </authorList>
    </citation>
    <scope>NUCLEOTIDE SEQUENCE [LARGE SCALE GENOMIC DNA]</scope>
    <source>
        <strain evidence="2 3">NRRL 20459</strain>
    </source>
</reference>
<accession>A0A8H4LNF6</accession>
<gene>
    <name evidence="2" type="ORF">FALBO_2485</name>
</gene>
<evidence type="ECO:0000313" key="3">
    <source>
        <dbReference type="Proteomes" id="UP000554235"/>
    </source>
</evidence>
<proteinExistence type="predicted"/>
<dbReference type="Pfam" id="PF20150">
    <property type="entry name" value="2EXR"/>
    <property type="match status" value="1"/>
</dbReference>
<feature type="domain" description="2EXR" evidence="1">
    <location>
        <begin position="5"/>
        <end position="105"/>
    </location>
</feature>
<keyword evidence="3" id="KW-1185">Reference proteome</keyword>
<dbReference type="Proteomes" id="UP000554235">
    <property type="component" value="Unassembled WGS sequence"/>
</dbReference>
<protein>
    <recommendedName>
        <fullName evidence="1">2EXR domain-containing protein</fullName>
    </recommendedName>
</protein>